<keyword evidence="3" id="KW-1185">Reference proteome</keyword>
<dbReference type="RefSeq" id="WP_061974222.1">
    <property type="nucleotide sequence ID" value="NZ_FMAV01000003.1"/>
</dbReference>
<sequence length="192" mass="21640">MSKKWVLGVLCIGVIVVIYFFVSRPSSPASPAPPGIPDTSLEEQVCQRVADQDGDCKGIRLFDADSHLVFAESSTGITPALTNNAFTEFKKFIYPMLNFQEFNEERGDRGPIIWQVKNKVQKNLSIIYGFAEDEAKTIVINSEGHVQPNRFFARDNLWVWYATFQKDEVKLPVKVTVYDAKGNVISKGDEEE</sequence>
<evidence type="ECO:0000313" key="2">
    <source>
        <dbReference type="EMBL" id="KSU82181.1"/>
    </source>
</evidence>
<proteinExistence type="predicted"/>
<name>A0A0V8J553_9BACL</name>
<accession>A0A0V8J553</accession>
<dbReference type="OrthoDB" id="2843110at2"/>
<gene>
    <name evidence="2" type="ORF">AS030_17890</name>
</gene>
<evidence type="ECO:0000313" key="3">
    <source>
        <dbReference type="Proteomes" id="UP000054099"/>
    </source>
</evidence>
<comment type="caution">
    <text evidence="2">The sequence shown here is derived from an EMBL/GenBank/DDBJ whole genome shotgun (WGS) entry which is preliminary data.</text>
</comment>
<dbReference type="EMBL" id="LNQN01000005">
    <property type="protein sequence ID" value="KSU82181.1"/>
    <property type="molecule type" value="Genomic_DNA"/>
</dbReference>
<feature type="transmembrane region" description="Helical" evidence="1">
    <location>
        <begin position="5"/>
        <end position="22"/>
    </location>
</feature>
<dbReference type="Proteomes" id="UP000054099">
    <property type="component" value="Unassembled WGS sequence"/>
</dbReference>
<dbReference type="AlphaFoldDB" id="A0A0V8J553"/>
<protein>
    <submittedName>
        <fullName evidence="2">Uncharacterized protein</fullName>
    </submittedName>
</protein>
<evidence type="ECO:0000256" key="1">
    <source>
        <dbReference type="SAM" id="Phobius"/>
    </source>
</evidence>
<keyword evidence="1" id="KW-0472">Membrane</keyword>
<keyword evidence="1" id="KW-0812">Transmembrane</keyword>
<organism evidence="2 3">
    <name type="scientific">Fictibacillus enclensis</name>
    <dbReference type="NCBI Taxonomy" id="1017270"/>
    <lineage>
        <taxon>Bacteria</taxon>
        <taxon>Bacillati</taxon>
        <taxon>Bacillota</taxon>
        <taxon>Bacilli</taxon>
        <taxon>Bacillales</taxon>
        <taxon>Fictibacillaceae</taxon>
        <taxon>Fictibacillus</taxon>
    </lineage>
</organism>
<keyword evidence="1" id="KW-1133">Transmembrane helix</keyword>
<reference evidence="2 3" key="1">
    <citation type="journal article" date="2014" name="Antonie Van Leeuwenhoek">
        <title>Fictibacillus enclensis sp. nov., isolated from marine sediment.</title>
        <authorList>
            <person name="Dastager S.G."/>
            <person name="Mawlankar R."/>
            <person name="Srinivasan K."/>
            <person name="Tang S.K."/>
            <person name="Lee J.C."/>
            <person name="Ramana V.V."/>
            <person name="Shouche Y.S."/>
        </authorList>
    </citation>
    <scope>NUCLEOTIDE SEQUENCE [LARGE SCALE GENOMIC DNA]</scope>
    <source>
        <strain evidence="2 3">NIO-1003</strain>
    </source>
</reference>